<dbReference type="Gene3D" id="3.40.50.720">
    <property type="entry name" value="NAD(P)-binding Rossmann-like Domain"/>
    <property type="match status" value="1"/>
</dbReference>
<dbReference type="RefSeq" id="WP_127681990.1">
    <property type="nucleotide sequence ID" value="NZ_SACM01000001.1"/>
</dbReference>
<dbReference type="GO" id="GO:0030497">
    <property type="term" value="P:fatty acid elongation"/>
    <property type="evidence" value="ECO:0007669"/>
    <property type="project" value="TreeGrafter"/>
</dbReference>
<dbReference type="OrthoDB" id="118015at2"/>
<comment type="caution">
    <text evidence="3">The sequence shown here is derived from an EMBL/GenBank/DDBJ whole genome shotgun (WGS) entry which is preliminary data.</text>
</comment>
<accession>A0A3S2XXA9</accession>
<protein>
    <submittedName>
        <fullName evidence="3">SDR family NAD(P)-dependent oxidoreductase</fullName>
    </submittedName>
</protein>
<evidence type="ECO:0000256" key="1">
    <source>
        <dbReference type="ARBA" id="ARBA00006484"/>
    </source>
</evidence>
<gene>
    <name evidence="3" type="ORF">EOD73_06565</name>
</gene>
<dbReference type="PROSITE" id="PS00061">
    <property type="entry name" value="ADH_SHORT"/>
    <property type="match status" value="1"/>
</dbReference>
<organism evidence="3 4">
    <name type="scientific">Inhella crocodyli</name>
    <dbReference type="NCBI Taxonomy" id="2499851"/>
    <lineage>
        <taxon>Bacteria</taxon>
        <taxon>Pseudomonadati</taxon>
        <taxon>Pseudomonadota</taxon>
        <taxon>Betaproteobacteria</taxon>
        <taxon>Burkholderiales</taxon>
        <taxon>Sphaerotilaceae</taxon>
        <taxon>Inhella</taxon>
    </lineage>
</organism>
<dbReference type="Pfam" id="PF00106">
    <property type="entry name" value="adh_short"/>
    <property type="match status" value="1"/>
</dbReference>
<dbReference type="PANTHER" id="PTHR42760">
    <property type="entry name" value="SHORT-CHAIN DEHYDROGENASES/REDUCTASES FAMILY MEMBER"/>
    <property type="match status" value="1"/>
</dbReference>
<dbReference type="Proteomes" id="UP000288587">
    <property type="component" value="Unassembled WGS sequence"/>
</dbReference>
<dbReference type="EMBL" id="SACM01000001">
    <property type="protein sequence ID" value="RVT88626.1"/>
    <property type="molecule type" value="Genomic_DNA"/>
</dbReference>
<evidence type="ECO:0000313" key="3">
    <source>
        <dbReference type="EMBL" id="RVT88626.1"/>
    </source>
</evidence>
<evidence type="ECO:0000256" key="2">
    <source>
        <dbReference type="RuleBase" id="RU000363"/>
    </source>
</evidence>
<reference evidence="3 4" key="1">
    <citation type="submission" date="2019-01" db="EMBL/GenBank/DDBJ databases">
        <authorList>
            <person name="Chen W.-M."/>
        </authorList>
    </citation>
    <scope>NUCLEOTIDE SEQUENCE [LARGE SCALE GENOMIC DNA]</scope>
    <source>
        <strain evidence="3 4">CCP-18</strain>
    </source>
</reference>
<dbReference type="PANTHER" id="PTHR42760:SF135">
    <property type="entry name" value="BLL7886 PROTEIN"/>
    <property type="match status" value="1"/>
</dbReference>
<keyword evidence="4" id="KW-1185">Reference proteome</keyword>
<dbReference type="InterPro" id="IPR020904">
    <property type="entry name" value="Sc_DH/Rdtase_CS"/>
</dbReference>
<dbReference type="PRINTS" id="PR00080">
    <property type="entry name" value="SDRFAMILY"/>
</dbReference>
<proteinExistence type="inferred from homology"/>
<dbReference type="SUPFAM" id="SSF51735">
    <property type="entry name" value="NAD(P)-binding Rossmann-fold domains"/>
    <property type="match status" value="1"/>
</dbReference>
<sequence length="232" mass="23486">MSAVPVIVVTGGFGALGRALGQVLRAQGAQVALLDAATAPDAGALPDDDGLMCLGQVRLDEPEAARVAMAQVLQWHGRLDGLVNVAGGFQMQDVAGGDLAIWEAMYRSNLRSAVCSTQAALPALLASGGGCVVNVGAAAAERTGAGMGAYAAAKAGVARFTEALAEEFKASALRVHAVLPSLLDTPANRAAMPDADASRWVTPTALAKVVAFLLSPEAEPLHGALIPARGRV</sequence>
<dbReference type="PRINTS" id="PR00081">
    <property type="entry name" value="GDHRDH"/>
</dbReference>
<comment type="similarity">
    <text evidence="1 2">Belongs to the short-chain dehydrogenases/reductases (SDR) family.</text>
</comment>
<dbReference type="InterPro" id="IPR036291">
    <property type="entry name" value="NAD(P)-bd_dom_sf"/>
</dbReference>
<dbReference type="GO" id="GO:0016616">
    <property type="term" value="F:oxidoreductase activity, acting on the CH-OH group of donors, NAD or NADP as acceptor"/>
    <property type="evidence" value="ECO:0007669"/>
    <property type="project" value="TreeGrafter"/>
</dbReference>
<dbReference type="InterPro" id="IPR002347">
    <property type="entry name" value="SDR_fam"/>
</dbReference>
<name>A0A3S2XXA9_9BURK</name>
<dbReference type="AlphaFoldDB" id="A0A3S2XXA9"/>
<evidence type="ECO:0000313" key="4">
    <source>
        <dbReference type="Proteomes" id="UP000288587"/>
    </source>
</evidence>